<dbReference type="Gene3D" id="2.120.10.80">
    <property type="entry name" value="Kelch-type beta propeller"/>
    <property type="match status" value="1"/>
</dbReference>
<dbReference type="SUPFAM" id="SSF117281">
    <property type="entry name" value="Kelch motif"/>
    <property type="match status" value="1"/>
</dbReference>
<dbReference type="Pfam" id="PF13415">
    <property type="entry name" value="Beta-prop_FBX42"/>
    <property type="match status" value="1"/>
</dbReference>
<organism evidence="3 4">
    <name type="scientific">Dinothrombium tinctorium</name>
    <dbReference type="NCBI Taxonomy" id="1965070"/>
    <lineage>
        <taxon>Eukaryota</taxon>
        <taxon>Metazoa</taxon>
        <taxon>Ecdysozoa</taxon>
        <taxon>Arthropoda</taxon>
        <taxon>Chelicerata</taxon>
        <taxon>Arachnida</taxon>
        <taxon>Acari</taxon>
        <taxon>Acariformes</taxon>
        <taxon>Trombidiformes</taxon>
        <taxon>Prostigmata</taxon>
        <taxon>Anystina</taxon>
        <taxon>Parasitengona</taxon>
        <taxon>Trombidioidea</taxon>
        <taxon>Trombidiidae</taxon>
        <taxon>Dinothrombium</taxon>
    </lineage>
</organism>
<dbReference type="OrthoDB" id="9973021at2759"/>
<dbReference type="InterPro" id="IPR015915">
    <property type="entry name" value="Kelch-typ_b-propeller"/>
</dbReference>
<dbReference type="PANTHER" id="PTHR46432:SF1">
    <property type="entry name" value="F-BOX ONLY PROTEIN 42"/>
    <property type="match status" value="1"/>
</dbReference>
<evidence type="ECO:0000313" key="3">
    <source>
        <dbReference type="EMBL" id="RWS14199.1"/>
    </source>
</evidence>
<gene>
    <name evidence="3" type="ORF">B4U79_12938</name>
</gene>
<dbReference type="SUPFAM" id="SSF81383">
    <property type="entry name" value="F-box domain"/>
    <property type="match status" value="1"/>
</dbReference>
<dbReference type="AlphaFoldDB" id="A0A3S3QUL2"/>
<dbReference type="Proteomes" id="UP000285301">
    <property type="component" value="Unassembled WGS sequence"/>
</dbReference>
<comment type="caution">
    <text evidence="3">The sequence shown here is derived from an EMBL/GenBank/DDBJ whole genome shotgun (WGS) entry which is preliminary data.</text>
</comment>
<evidence type="ECO:0000259" key="2">
    <source>
        <dbReference type="PROSITE" id="PS50181"/>
    </source>
</evidence>
<dbReference type="InterPro" id="IPR036047">
    <property type="entry name" value="F-box-like_dom_sf"/>
</dbReference>
<name>A0A3S3QUL2_9ACAR</name>
<feature type="compositionally biased region" description="Polar residues" evidence="1">
    <location>
        <begin position="353"/>
        <end position="365"/>
    </location>
</feature>
<proteinExistence type="predicted"/>
<dbReference type="Pfam" id="PF00646">
    <property type="entry name" value="F-box"/>
    <property type="match status" value="1"/>
</dbReference>
<dbReference type="STRING" id="1965070.A0A3S3QUL2"/>
<dbReference type="InterPro" id="IPR052821">
    <property type="entry name" value="F-box_only_SRC"/>
</dbReference>
<sequence length="512" mass="58397">METKASKKTTEISDLPDVVLEYILSHLSIYSDLSTCRLVSKTWYRCVNSAIAKNRREFKNSIRNCSVEWLDYSTTQGPNISGRYSHSCCLYRNVMYIFGGCTIANTTFNDLWTFDLSERQWIRPLVTGSYPPPKACASLVRYKESLILFGGWTHSSPYPLHQDWKLFNQIHKFDIKTNRWSAVTSKSECPSIAGHYASVINNEMIVFGGLVSEVNMQNSFIPSNDIWVFNFDKNIWRKQSVISAKPSPRYGHSQIVLDDYNLLIFGGCGGPNMLFNDVWLLTFSDFGWCWKEMEVKHSDSSGLPIIGFHPGCKVEDLVVFLNKGQMCKTFESTKESPIIRKAIERIHFSPNATRQANNRLQPQPSKQERKQQLLGCSSKPSIRLNPRLDRQKQLHFLDKMEQRLKELKAFSAITLPTVKKHSQYSKESMSLFVLDISKVLSEGYVQWLPRGLQTKGPQEKILYSLIAGESELIMFGGIQKNKSGLTETNSDSQTCDIVSNTVHVASFKRSII</sequence>
<dbReference type="GO" id="GO:1990756">
    <property type="term" value="F:ubiquitin-like ligase-substrate adaptor activity"/>
    <property type="evidence" value="ECO:0007669"/>
    <property type="project" value="TreeGrafter"/>
</dbReference>
<evidence type="ECO:0000313" key="4">
    <source>
        <dbReference type="Proteomes" id="UP000285301"/>
    </source>
</evidence>
<dbReference type="PANTHER" id="PTHR46432">
    <property type="entry name" value="F-BOX ONLY PROTEIN 42"/>
    <property type="match status" value="1"/>
</dbReference>
<feature type="region of interest" description="Disordered" evidence="1">
    <location>
        <begin position="353"/>
        <end position="372"/>
    </location>
</feature>
<protein>
    <submittedName>
        <fullName evidence="3">F-box protein-like protein</fullName>
    </submittedName>
</protein>
<dbReference type="PROSITE" id="PS50181">
    <property type="entry name" value="FBOX"/>
    <property type="match status" value="1"/>
</dbReference>
<keyword evidence="4" id="KW-1185">Reference proteome</keyword>
<dbReference type="SMART" id="SM00256">
    <property type="entry name" value="FBOX"/>
    <property type="match status" value="1"/>
</dbReference>
<feature type="domain" description="F-box" evidence="2">
    <location>
        <begin position="9"/>
        <end position="61"/>
    </location>
</feature>
<evidence type="ECO:0000256" key="1">
    <source>
        <dbReference type="SAM" id="MobiDB-lite"/>
    </source>
</evidence>
<dbReference type="EMBL" id="NCKU01000778">
    <property type="protein sequence ID" value="RWS14199.1"/>
    <property type="molecule type" value="Genomic_DNA"/>
</dbReference>
<dbReference type="GO" id="GO:0019005">
    <property type="term" value="C:SCF ubiquitin ligase complex"/>
    <property type="evidence" value="ECO:0007669"/>
    <property type="project" value="TreeGrafter"/>
</dbReference>
<reference evidence="3 4" key="1">
    <citation type="journal article" date="2018" name="Gigascience">
        <title>Genomes of trombidid mites reveal novel predicted allergens and laterally-transferred genes associated with secondary metabolism.</title>
        <authorList>
            <person name="Dong X."/>
            <person name="Chaisiri K."/>
            <person name="Xia D."/>
            <person name="Armstrong S.D."/>
            <person name="Fang Y."/>
            <person name="Donnelly M.J."/>
            <person name="Kadowaki T."/>
            <person name="McGarry J.W."/>
            <person name="Darby A.C."/>
            <person name="Makepeace B.L."/>
        </authorList>
    </citation>
    <scope>NUCLEOTIDE SEQUENCE [LARGE SCALE GENOMIC DNA]</scope>
    <source>
        <strain evidence="3">UoL-WK</strain>
    </source>
</reference>
<dbReference type="InterPro" id="IPR001810">
    <property type="entry name" value="F-box_dom"/>
</dbReference>
<dbReference type="Gene3D" id="1.20.1280.50">
    <property type="match status" value="1"/>
</dbReference>
<accession>A0A3S3QUL2</accession>